<dbReference type="SUPFAM" id="SSF55909">
    <property type="entry name" value="Pentein"/>
    <property type="match status" value="1"/>
</dbReference>
<dbReference type="PANTHER" id="PTHR47271:SF2">
    <property type="entry name" value="ARGININE DEIMINASE"/>
    <property type="match status" value="1"/>
</dbReference>
<evidence type="ECO:0000313" key="1">
    <source>
        <dbReference type="EMBL" id="SVA98978.1"/>
    </source>
</evidence>
<dbReference type="GO" id="GO:0016990">
    <property type="term" value="F:arginine deiminase activity"/>
    <property type="evidence" value="ECO:0007669"/>
    <property type="project" value="TreeGrafter"/>
</dbReference>
<gene>
    <name evidence="1" type="ORF">METZ01_LOCUS151832</name>
</gene>
<dbReference type="Pfam" id="PF19420">
    <property type="entry name" value="DDAH_eukar"/>
    <property type="match status" value="1"/>
</dbReference>
<evidence type="ECO:0008006" key="2">
    <source>
        <dbReference type="Google" id="ProtNLM"/>
    </source>
</evidence>
<dbReference type="PANTHER" id="PTHR47271">
    <property type="entry name" value="ARGININE DEIMINASE"/>
    <property type="match status" value="1"/>
</dbReference>
<feature type="non-terminal residue" evidence="1">
    <location>
        <position position="277"/>
    </location>
</feature>
<sequence length="277" mass="30847">MIIFNEYSKIAQVAIRNPESGFVNDKKLASEWKRLRFHSKPNFKDAVIEFTKFRELLEDDDIKIIDLPTSDNLTIDSIYARDSILISPKGLILCNMGKASRTPEAIDNFHTLSKMGHGVAGQIKPPGTLEGGDFIWIDNNHAAVGLGPRTNLEGINQLKKILGPDIDLHIVKLPEPDHPEDVLHLMSIISPLDKNLALIYKPLMPKSFINWLVNLGMEFVKVSSKEYSLMGCNVLATAPRSIIMLENIPNVENDLKKSGCTVRTYKGDEISKKGEGG</sequence>
<dbReference type="EMBL" id="UINC01024737">
    <property type="protein sequence ID" value="SVA98978.1"/>
    <property type="molecule type" value="Genomic_DNA"/>
</dbReference>
<organism evidence="1">
    <name type="scientific">marine metagenome</name>
    <dbReference type="NCBI Taxonomy" id="408172"/>
    <lineage>
        <taxon>unclassified sequences</taxon>
        <taxon>metagenomes</taxon>
        <taxon>ecological metagenomes</taxon>
    </lineage>
</organism>
<reference evidence="1" key="1">
    <citation type="submission" date="2018-05" db="EMBL/GenBank/DDBJ databases">
        <authorList>
            <person name="Lanie J.A."/>
            <person name="Ng W.-L."/>
            <person name="Kazmierczak K.M."/>
            <person name="Andrzejewski T.M."/>
            <person name="Davidsen T.M."/>
            <person name="Wayne K.J."/>
            <person name="Tettelin H."/>
            <person name="Glass J.I."/>
            <person name="Rusch D."/>
            <person name="Podicherti R."/>
            <person name="Tsui H.-C.T."/>
            <person name="Winkler M.E."/>
        </authorList>
    </citation>
    <scope>NUCLEOTIDE SEQUENCE</scope>
</reference>
<dbReference type="AlphaFoldDB" id="A0A382ABM9"/>
<protein>
    <recommendedName>
        <fullName evidence="2">Amidinotransferase</fullName>
    </recommendedName>
</protein>
<accession>A0A382ABM9</accession>
<proteinExistence type="predicted"/>
<name>A0A382ABM9_9ZZZZ</name>
<dbReference type="GO" id="GO:0019546">
    <property type="term" value="P:L-arginine deiminase pathway"/>
    <property type="evidence" value="ECO:0007669"/>
    <property type="project" value="TreeGrafter"/>
</dbReference>
<dbReference type="Gene3D" id="3.75.10.10">
    <property type="entry name" value="L-arginine/glycine Amidinotransferase, Chain A"/>
    <property type="match status" value="1"/>
</dbReference>